<comment type="caution">
    <text evidence="4">The sequence shown here is derived from an EMBL/GenBank/DDBJ whole genome shotgun (WGS) entry which is preliminary data.</text>
</comment>
<dbReference type="AlphaFoldDB" id="A0A5B7E5M0"/>
<keyword evidence="4" id="KW-0812">Transmembrane</keyword>
<dbReference type="Pfam" id="PF00089">
    <property type="entry name" value="Trypsin"/>
    <property type="match status" value="2"/>
</dbReference>
<evidence type="ECO:0000313" key="4">
    <source>
        <dbReference type="EMBL" id="MPC29301.1"/>
    </source>
</evidence>
<dbReference type="InterPro" id="IPR043504">
    <property type="entry name" value="Peptidase_S1_PA_chymotrypsin"/>
</dbReference>
<comment type="similarity">
    <text evidence="2">Belongs to the peptidase S1 family. CLIP subfamily.</text>
</comment>
<evidence type="ECO:0000259" key="3">
    <source>
        <dbReference type="PROSITE" id="PS50240"/>
    </source>
</evidence>
<keyword evidence="4" id="KW-0472">Membrane</keyword>
<accession>A0A5B7E5M0</accession>
<sequence length="275" mass="30119">MRGVYCVVMPATSIPLPPPTASCRKFKTHIQKRFVLSPRVFLKATEMIGLVDDRCGRRGTNLRIVGGENANLHEWPWMALVLLPGGFCGGALINDRFVLTAAHCIDSRPTLQEVNRSRRDGTECLLSNFSNIYDLSKENLVVFNASKTQLLHLSTGHNLPDNYPLFFSDTQLFPSSTPNILVNVRTVLPNHALPAVVLGEHQRSVLDETPFTQVVQTTRAIPHEGYDGSADNKNNDIGLLELATPVNLARTPNIAPICPPSANSTDTASRVTTIG</sequence>
<dbReference type="Gene3D" id="2.40.10.10">
    <property type="entry name" value="Trypsin-like serine proteases"/>
    <property type="match status" value="2"/>
</dbReference>
<dbReference type="PROSITE" id="PS50240">
    <property type="entry name" value="TRYPSIN_DOM"/>
    <property type="match status" value="1"/>
</dbReference>
<dbReference type="PROSITE" id="PS00134">
    <property type="entry name" value="TRYPSIN_HIS"/>
    <property type="match status" value="1"/>
</dbReference>
<proteinExistence type="inferred from homology"/>
<evidence type="ECO:0000256" key="2">
    <source>
        <dbReference type="ARBA" id="ARBA00024195"/>
    </source>
</evidence>
<dbReference type="PANTHER" id="PTHR24256">
    <property type="entry name" value="TRYPTASE-RELATED"/>
    <property type="match status" value="1"/>
</dbReference>
<dbReference type="InterPro" id="IPR009003">
    <property type="entry name" value="Peptidase_S1_PA"/>
</dbReference>
<dbReference type="InterPro" id="IPR001254">
    <property type="entry name" value="Trypsin_dom"/>
</dbReference>
<evidence type="ECO:0000256" key="1">
    <source>
        <dbReference type="ARBA" id="ARBA00023157"/>
    </source>
</evidence>
<name>A0A5B7E5M0_PORTR</name>
<keyword evidence="1" id="KW-1015">Disulfide bond</keyword>
<dbReference type="InterPro" id="IPR018114">
    <property type="entry name" value="TRYPSIN_HIS"/>
</dbReference>
<reference evidence="4 5" key="1">
    <citation type="submission" date="2019-05" db="EMBL/GenBank/DDBJ databases">
        <title>Another draft genome of Portunus trituberculatus and its Hox gene families provides insights of decapod evolution.</title>
        <authorList>
            <person name="Jeong J.-H."/>
            <person name="Song I."/>
            <person name="Kim S."/>
            <person name="Choi T."/>
            <person name="Kim D."/>
            <person name="Ryu S."/>
            <person name="Kim W."/>
        </authorList>
    </citation>
    <scope>NUCLEOTIDE SEQUENCE [LARGE SCALE GENOMIC DNA]</scope>
    <source>
        <tissue evidence="4">Muscle</tissue>
    </source>
</reference>
<dbReference type="SMART" id="SM00020">
    <property type="entry name" value="Tryp_SPc"/>
    <property type="match status" value="1"/>
</dbReference>
<dbReference type="SUPFAM" id="SSF50494">
    <property type="entry name" value="Trypsin-like serine proteases"/>
    <property type="match status" value="1"/>
</dbReference>
<dbReference type="Proteomes" id="UP000324222">
    <property type="component" value="Unassembled WGS sequence"/>
</dbReference>
<organism evidence="4 5">
    <name type="scientific">Portunus trituberculatus</name>
    <name type="common">Swimming crab</name>
    <name type="synonym">Neptunus trituberculatus</name>
    <dbReference type="NCBI Taxonomy" id="210409"/>
    <lineage>
        <taxon>Eukaryota</taxon>
        <taxon>Metazoa</taxon>
        <taxon>Ecdysozoa</taxon>
        <taxon>Arthropoda</taxon>
        <taxon>Crustacea</taxon>
        <taxon>Multicrustacea</taxon>
        <taxon>Malacostraca</taxon>
        <taxon>Eumalacostraca</taxon>
        <taxon>Eucarida</taxon>
        <taxon>Decapoda</taxon>
        <taxon>Pleocyemata</taxon>
        <taxon>Brachyura</taxon>
        <taxon>Eubrachyura</taxon>
        <taxon>Portunoidea</taxon>
        <taxon>Portunidae</taxon>
        <taxon>Portuninae</taxon>
        <taxon>Portunus</taxon>
    </lineage>
</organism>
<protein>
    <submittedName>
        <fullName evidence="4">Transmembrane protease serine 11B-like protein</fullName>
    </submittedName>
</protein>
<feature type="domain" description="Peptidase S1" evidence="3">
    <location>
        <begin position="64"/>
        <end position="275"/>
    </location>
</feature>
<evidence type="ECO:0000313" key="5">
    <source>
        <dbReference type="Proteomes" id="UP000324222"/>
    </source>
</evidence>
<dbReference type="EMBL" id="VSRR010002048">
    <property type="protein sequence ID" value="MPC29301.1"/>
    <property type="molecule type" value="Genomic_DNA"/>
</dbReference>
<keyword evidence="4" id="KW-0378">Hydrolase</keyword>
<keyword evidence="5" id="KW-1185">Reference proteome</keyword>
<dbReference type="InterPro" id="IPR051487">
    <property type="entry name" value="Ser/Thr_Proteases_Immune/Dev"/>
</dbReference>
<dbReference type="GO" id="GO:0006508">
    <property type="term" value="P:proteolysis"/>
    <property type="evidence" value="ECO:0007669"/>
    <property type="project" value="UniProtKB-KW"/>
</dbReference>
<dbReference type="OrthoDB" id="6380398at2759"/>
<gene>
    <name evidence="4" type="primary">Tmprss11b</name>
    <name evidence="4" type="ORF">E2C01_022528</name>
</gene>
<dbReference type="GO" id="GO:0004252">
    <property type="term" value="F:serine-type endopeptidase activity"/>
    <property type="evidence" value="ECO:0007669"/>
    <property type="project" value="InterPro"/>
</dbReference>
<keyword evidence="4" id="KW-0645">Protease</keyword>